<reference evidence="1 2" key="1">
    <citation type="submission" date="2018-07" db="EMBL/GenBank/DDBJ databases">
        <title>Genome analysis of Runella aurantiaca.</title>
        <authorList>
            <person name="Yang X."/>
        </authorList>
    </citation>
    <scope>NUCLEOTIDE SEQUENCE [LARGE SCALE GENOMIC DNA]</scope>
    <source>
        <strain evidence="1 2">YX9</strain>
    </source>
</reference>
<evidence type="ECO:0008006" key="3">
    <source>
        <dbReference type="Google" id="ProtNLM"/>
    </source>
</evidence>
<sequence length="178" mass="21108">MNESIIQFFLSVCQKLDDLKLPYMLTGSAAMNYYSVIRTTQDLDIVLELREEELEDFLRAFPNHYFHEPSIVTEIKLKGMFNLIDFSTGYKIDFILRKNSEYAKTAFIRRWLSEDFGAPVWVISLEDLLLAKLLWIQQIYSDRQANDIQQLITADTIDREYLQFWINKLNINTYTIKL</sequence>
<dbReference type="EMBL" id="QPIW01000002">
    <property type="protein sequence ID" value="RDB07090.1"/>
    <property type="molecule type" value="Genomic_DNA"/>
</dbReference>
<proteinExistence type="predicted"/>
<dbReference type="Gene3D" id="3.30.460.40">
    <property type="match status" value="1"/>
</dbReference>
<keyword evidence="2" id="KW-1185">Reference proteome</keyword>
<accession>A0A369IE18</accession>
<gene>
    <name evidence="1" type="ORF">DVG78_03435</name>
</gene>
<dbReference type="AlphaFoldDB" id="A0A369IE18"/>
<evidence type="ECO:0000313" key="1">
    <source>
        <dbReference type="EMBL" id="RDB07090.1"/>
    </source>
</evidence>
<protein>
    <recommendedName>
        <fullName evidence="3">Nucleotidyltransferase family protein</fullName>
    </recommendedName>
</protein>
<evidence type="ECO:0000313" key="2">
    <source>
        <dbReference type="Proteomes" id="UP000253141"/>
    </source>
</evidence>
<comment type="caution">
    <text evidence="1">The sequence shown here is derived from an EMBL/GenBank/DDBJ whole genome shotgun (WGS) entry which is preliminary data.</text>
</comment>
<dbReference type="OrthoDB" id="791618at2"/>
<dbReference type="Proteomes" id="UP000253141">
    <property type="component" value="Unassembled WGS sequence"/>
</dbReference>
<dbReference type="SUPFAM" id="SSF81301">
    <property type="entry name" value="Nucleotidyltransferase"/>
    <property type="match status" value="1"/>
</dbReference>
<organism evidence="1 2">
    <name type="scientific">Runella aurantiaca</name>
    <dbReference type="NCBI Taxonomy" id="2282308"/>
    <lineage>
        <taxon>Bacteria</taxon>
        <taxon>Pseudomonadati</taxon>
        <taxon>Bacteroidota</taxon>
        <taxon>Cytophagia</taxon>
        <taxon>Cytophagales</taxon>
        <taxon>Spirosomataceae</taxon>
        <taxon>Runella</taxon>
    </lineage>
</organism>
<dbReference type="RefSeq" id="WP_114459678.1">
    <property type="nucleotide sequence ID" value="NZ_QPIW01000002.1"/>
</dbReference>
<dbReference type="InterPro" id="IPR043519">
    <property type="entry name" value="NT_sf"/>
</dbReference>
<name>A0A369IE18_9BACT</name>